<evidence type="ECO:0000313" key="7">
    <source>
        <dbReference type="Proteomes" id="UP000317371"/>
    </source>
</evidence>
<evidence type="ECO:0000256" key="1">
    <source>
        <dbReference type="PIRSR" id="PIRSR039004-1"/>
    </source>
</evidence>
<feature type="compositionally biased region" description="Polar residues" evidence="4">
    <location>
        <begin position="405"/>
        <end position="417"/>
    </location>
</feature>
<feature type="binding site" evidence="1">
    <location>
        <position position="63"/>
    </location>
    <ligand>
        <name>Zn(2+)</name>
        <dbReference type="ChEBI" id="CHEBI:29105"/>
        <label>1</label>
    </ligand>
</feature>
<dbReference type="Proteomes" id="UP000317371">
    <property type="component" value="Unassembled WGS sequence"/>
</dbReference>
<keyword evidence="6" id="KW-0378">Hydrolase</keyword>
<dbReference type="Gene3D" id="3.20.20.140">
    <property type="entry name" value="Metal-dependent hydrolases"/>
    <property type="match status" value="1"/>
</dbReference>
<dbReference type="PANTHER" id="PTHR42717:SF1">
    <property type="entry name" value="IMIDAZOLONEPROPIONASE AND RELATED AMIDOHYDROLASES"/>
    <property type="match status" value="1"/>
</dbReference>
<dbReference type="EMBL" id="VIGC01000027">
    <property type="protein sequence ID" value="TQE94121.1"/>
    <property type="molecule type" value="Genomic_DNA"/>
</dbReference>
<sequence length="417" mass="45314">MFFDLLIKGGELIDPASDRHGLFDVAIHRGRIAAVDREIPTTAAARVIDATGQIVTPGLVDLHTHVYHHVTYWGIQADPVAARTGVTTWLDVGSAGGYNLMGLREFIAKPATARIYALLNISSIGLTAPTWELSNLAYCDVDLCCNMLDLNRDLVLGIKARIDANTTGPQGIEPLRRARVAADRCQVPLMVHIGQGPPAITDVLSLLRPGDILTHCFTGGTMRIVDEKGKLLEAARRAWDNGIIMDVGHGAGSFSFEVAEQLLAAGHRPDVISSDIHQSSILGPLFDLPTCMSKFLLLGMSLPEVIRAATARPAEVLGLQHEIGTLKPGAMADVALFTLEKGDFTFYDVHMTPRSGRRWLRNTLTLIAGRELPRLPDPPSAPWIEPGEGQRALQMHGHTPDRWQTRNGPGQMGQNQP</sequence>
<evidence type="ECO:0000256" key="3">
    <source>
        <dbReference type="PIRSR" id="PIRSR039004-3"/>
    </source>
</evidence>
<reference evidence="6 7" key="1">
    <citation type="submission" date="2019-06" db="EMBL/GenBank/DDBJ databases">
        <title>Genome sequence of Litorilinea aerophila BAA-2444.</title>
        <authorList>
            <person name="Maclea K.S."/>
            <person name="Maurais E.G."/>
            <person name="Iannazzi L.C."/>
        </authorList>
    </citation>
    <scope>NUCLEOTIDE SEQUENCE [LARGE SCALE GENOMIC DNA]</scope>
    <source>
        <strain evidence="6 7">ATCC BAA-2444</strain>
    </source>
</reference>
<dbReference type="NCBIfam" id="NF006689">
    <property type="entry name" value="PRK09237.1"/>
    <property type="match status" value="1"/>
</dbReference>
<dbReference type="PANTHER" id="PTHR42717">
    <property type="entry name" value="DIHYDROOROTASE-RELATED"/>
    <property type="match status" value="1"/>
</dbReference>
<feature type="region of interest" description="Disordered" evidence="4">
    <location>
        <begin position="393"/>
        <end position="417"/>
    </location>
</feature>
<dbReference type="InterPro" id="IPR032466">
    <property type="entry name" value="Metal_Hydrolase"/>
</dbReference>
<dbReference type="RefSeq" id="WP_141611549.1">
    <property type="nucleotide sequence ID" value="NZ_VIGC02000027.1"/>
</dbReference>
<dbReference type="Pfam" id="PF01979">
    <property type="entry name" value="Amidohydro_1"/>
    <property type="match status" value="1"/>
</dbReference>
<feature type="modified residue" description="N6-carboxylysine" evidence="2">
    <location>
        <position position="159"/>
    </location>
</feature>
<gene>
    <name evidence="6" type="ORF">FKZ61_17985</name>
</gene>
<evidence type="ECO:0000259" key="5">
    <source>
        <dbReference type="Pfam" id="PF01979"/>
    </source>
</evidence>
<evidence type="ECO:0000313" key="6">
    <source>
        <dbReference type="EMBL" id="TQE94121.1"/>
    </source>
</evidence>
<dbReference type="SUPFAM" id="SSF51338">
    <property type="entry name" value="Composite domain of metallo-dependent hydrolases"/>
    <property type="match status" value="1"/>
</dbReference>
<evidence type="ECO:0000256" key="2">
    <source>
        <dbReference type="PIRSR" id="PIRSR039004-2"/>
    </source>
</evidence>
<dbReference type="Gene3D" id="2.30.40.10">
    <property type="entry name" value="Urease, subunit C, domain 1"/>
    <property type="match status" value="1"/>
</dbReference>
<dbReference type="PIRSF" id="PIRSF039004">
    <property type="entry name" value="ADE_EF_0837"/>
    <property type="match status" value="1"/>
</dbReference>
<dbReference type="GO" id="GO:0046872">
    <property type="term" value="F:metal ion binding"/>
    <property type="evidence" value="ECO:0007669"/>
    <property type="project" value="UniProtKB-KW"/>
</dbReference>
<dbReference type="AlphaFoldDB" id="A0A540VBI7"/>
<feature type="site" description="Transition state stabilizer" evidence="3">
    <location>
        <position position="161"/>
    </location>
</feature>
<feature type="binding site" evidence="1">
    <location>
        <position position="275"/>
    </location>
    <ligand>
        <name>Zn(2+)</name>
        <dbReference type="ChEBI" id="CHEBI:29105"/>
        <label>1</label>
    </ligand>
</feature>
<feature type="binding site" evidence="1">
    <location>
        <position position="65"/>
    </location>
    <ligand>
        <name>Zn(2+)</name>
        <dbReference type="ChEBI" id="CHEBI:29105"/>
        <label>1</label>
    </ligand>
</feature>
<keyword evidence="7" id="KW-1185">Reference proteome</keyword>
<organism evidence="6 7">
    <name type="scientific">Litorilinea aerophila</name>
    <dbReference type="NCBI Taxonomy" id="1204385"/>
    <lineage>
        <taxon>Bacteria</taxon>
        <taxon>Bacillati</taxon>
        <taxon>Chloroflexota</taxon>
        <taxon>Caldilineae</taxon>
        <taxon>Caldilineales</taxon>
        <taxon>Caldilineaceae</taxon>
        <taxon>Litorilinea</taxon>
    </lineage>
</organism>
<dbReference type="InterPro" id="IPR020043">
    <property type="entry name" value="Deacetylase_Atu3266-like"/>
</dbReference>
<dbReference type="InterPro" id="IPR011059">
    <property type="entry name" value="Metal-dep_hydrolase_composite"/>
</dbReference>
<accession>A0A540VBI7</accession>
<feature type="binding site" evidence="1">
    <location>
        <position position="192"/>
    </location>
    <ligand>
        <name>Zn(2+)</name>
        <dbReference type="ChEBI" id="CHEBI:29105"/>
        <label>2</label>
    </ligand>
</feature>
<dbReference type="GO" id="GO:0016810">
    <property type="term" value="F:hydrolase activity, acting on carbon-nitrogen (but not peptide) bonds"/>
    <property type="evidence" value="ECO:0007669"/>
    <property type="project" value="InterPro"/>
</dbReference>
<feature type="binding site" description="via carbamate group" evidence="1">
    <location>
        <position position="159"/>
    </location>
    <ligand>
        <name>Zn(2+)</name>
        <dbReference type="ChEBI" id="CHEBI:29105"/>
        <label>2</label>
    </ligand>
</feature>
<keyword evidence="1" id="KW-0862">Zinc</keyword>
<dbReference type="InterPro" id="IPR006680">
    <property type="entry name" value="Amidohydro-rel"/>
</dbReference>
<proteinExistence type="predicted"/>
<dbReference type="OrthoDB" id="9796020at2"/>
<dbReference type="InParanoid" id="A0A540VBI7"/>
<comment type="caution">
    <text evidence="6">The sequence shown here is derived from an EMBL/GenBank/DDBJ whole genome shotgun (WGS) entry which is preliminary data.</text>
</comment>
<dbReference type="GO" id="GO:0019213">
    <property type="term" value="F:deacetylase activity"/>
    <property type="evidence" value="ECO:0007669"/>
    <property type="project" value="InterPro"/>
</dbReference>
<name>A0A540VBI7_9CHLR</name>
<keyword evidence="1" id="KW-0479">Metal-binding</keyword>
<feature type="binding site" description="via carbamate group" evidence="1">
    <location>
        <position position="159"/>
    </location>
    <ligand>
        <name>Zn(2+)</name>
        <dbReference type="ChEBI" id="CHEBI:29105"/>
        <label>1</label>
    </ligand>
</feature>
<feature type="binding site" evidence="1">
    <location>
        <position position="215"/>
    </location>
    <ligand>
        <name>Zn(2+)</name>
        <dbReference type="ChEBI" id="CHEBI:29105"/>
        <label>2</label>
    </ligand>
</feature>
<protein>
    <submittedName>
        <fullName evidence="6">Amidohydrolase/deacetylase family metallohydrolase</fullName>
    </submittedName>
</protein>
<evidence type="ECO:0000256" key="4">
    <source>
        <dbReference type="SAM" id="MobiDB-lite"/>
    </source>
</evidence>
<dbReference type="SUPFAM" id="SSF51556">
    <property type="entry name" value="Metallo-dependent hydrolases"/>
    <property type="match status" value="1"/>
</dbReference>
<feature type="domain" description="Amidohydrolase-related" evidence="5">
    <location>
        <begin position="54"/>
        <end position="339"/>
    </location>
</feature>